<feature type="transmembrane region" description="Helical" evidence="1">
    <location>
        <begin position="203"/>
        <end position="227"/>
    </location>
</feature>
<reference evidence="3 4" key="1">
    <citation type="submission" date="2016-05" db="EMBL/GenBank/DDBJ databases">
        <title>Nuclear genome of Blastocystis sp. subtype 1 NandII.</title>
        <authorList>
            <person name="Gentekaki E."/>
            <person name="Curtis B."/>
            <person name="Stairs C."/>
            <person name="Eme L."/>
            <person name="Herman E."/>
            <person name="Klimes V."/>
            <person name="Arias M.C."/>
            <person name="Elias M."/>
            <person name="Hilliou F."/>
            <person name="Klute M."/>
            <person name="Malik S.-B."/>
            <person name="Pightling A."/>
            <person name="Rachubinski R."/>
            <person name="Salas D."/>
            <person name="Schlacht A."/>
            <person name="Suga H."/>
            <person name="Archibald J."/>
            <person name="Ball S.G."/>
            <person name="Clark G."/>
            <person name="Dacks J."/>
            <person name="Van Der Giezen M."/>
            <person name="Tsaousis A."/>
            <person name="Roger A."/>
        </authorList>
    </citation>
    <scope>NUCLEOTIDE SEQUENCE [LARGE SCALE GENOMIC DNA]</scope>
    <source>
        <strain evidence="4">ATCC 50177 / NandII</strain>
    </source>
</reference>
<feature type="chain" id="PRO_5008274608" evidence="2">
    <location>
        <begin position="19"/>
        <end position="244"/>
    </location>
</feature>
<proteinExistence type="predicted"/>
<dbReference type="AlphaFoldDB" id="A0A196SGF7"/>
<name>A0A196SGF7_BLAHN</name>
<accession>A0A196SGF7</accession>
<evidence type="ECO:0000256" key="2">
    <source>
        <dbReference type="SAM" id="SignalP"/>
    </source>
</evidence>
<dbReference type="EMBL" id="LXWW01000159">
    <property type="protein sequence ID" value="OAO15232.1"/>
    <property type="molecule type" value="Genomic_DNA"/>
</dbReference>
<evidence type="ECO:0000256" key="1">
    <source>
        <dbReference type="SAM" id="Phobius"/>
    </source>
</evidence>
<keyword evidence="4" id="KW-1185">Reference proteome</keyword>
<evidence type="ECO:0000313" key="3">
    <source>
        <dbReference type="EMBL" id="OAO15232.1"/>
    </source>
</evidence>
<keyword evidence="1" id="KW-0812">Transmembrane</keyword>
<dbReference type="Proteomes" id="UP000078348">
    <property type="component" value="Unassembled WGS sequence"/>
</dbReference>
<keyword evidence="1" id="KW-1133">Transmembrane helix</keyword>
<evidence type="ECO:0000313" key="4">
    <source>
        <dbReference type="Proteomes" id="UP000078348"/>
    </source>
</evidence>
<gene>
    <name evidence="3" type="ORF">AV274_3009</name>
</gene>
<keyword evidence="1" id="KW-0472">Membrane</keyword>
<feature type="signal peptide" evidence="2">
    <location>
        <begin position="1"/>
        <end position="18"/>
    </location>
</feature>
<protein>
    <submittedName>
        <fullName evidence="3">Uncharacterized protein</fullName>
    </submittedName>
</protein>
<sequence>MKCIQLLAVITLLALAHADMTVAVVDESDLFKFSGEGDLSCSAAAFPLYLDHLLSGAAYPENCETPAVNVFEDVDVVYIEEVSSIKSEHVAAHSRVGVVSKDVMTVTETTTMRPIVDYYGKHAVDVSRICYSKGDANCPAGFTVVNNTQSFVFGNKTIIYRPLYNETATPEVVKAVGDRNMISFYPVSTRALYTEEEVVEKNIIFVTVVILLIVAAATVLVVATIDYGDDYAGLYSKYKQEKSQ</sequence>
<comment type="caution">
    <text evidence="3">The sequence shown here is derived from an EMBL/GenBank/DDBJ whole genome shotgun (WGS) entry which is preliminary data.</text>
</comment>
<keyword evidence="2" id="KW-0732">Signal</keyword>
<organism evidence="3 4">
    <name type="scientific">Blastocystis sp. subtype 1 (strain ATCC 50177 / NandII)</name>
    <dbReference type="NCBI Taxonomy" id="478820"/>
    <lineage>
        <taxon>Eukaryota</taxon>
        <taxon>Sar</taxon>
        <taxon>Stramenopiles</taxon>
        <taxon>Bigyra</taxon>
        <taxon>Opalozoa</taxon>
        <taxon>Opalinata</taxon>
        <taxon>Blastocystidae</taxon>
        <taxon>Blastocystis</taxon>
    </lineage>
</organism>